<evidence type="ECO:0000256" key="3">
    <source>
        <dbReference type="ARBA" id="ARBA00022741"/>
    </source>
</evidence>
<dbReference type="PROSITE" id="PS00211">
    <property type="entry name" value="ABC_TRANSPORTER_1"/>
    <property type="match status" value="1"/>
</dbReference>
<dbReference type="RefSeq" id="WP_167558840.1">
    <property type="nucleotide sequence ID" value="NZ_LT629750.1"/>
</dbReference>
<keyword evidence="3" id="KW-0547">Nucleotide-binding</keyword>
<dbReference type="AlphaFoldDB" id="A0A1H1XQS2"/>
<gene>
    <name evidence="7" type="ORF">SAMN05444158_4425</name>
</gene>
<dbReference type="Proteomes" id="UP000243904">
    <property type="component" value="Chromosome I"/>
</dbReference>
<protein>
    <submittedName>
        <fullName evidence="7">NitT/TauT family transport system ATP-binding protein</fullName>
    </submittedName>
</protein>
<dbReference type="SMART" id="SM00382">
    <property type="entry name" value="AAA"/>
    <property type="match status" value="1"/>
</dbReference>
<evidence type="ECO:0000313" key="7">
    <source>
        <dbReference type="EMBL" id="SDT11146.1"/>
    </source>
</evidence>
<evidence type="ECO:0000256" key="5">
    <source>
        <dbReference type="ARBA" id="ARBA00024722"/>
    </source>
</evidence>
<feature type="domain" description="ABC transporter" evidence="6">
    <location>
        <begin position="19"/>
        <end position="256"/>
    </location>
</feature>
<dbReference type="InterPro" id="IPR027417">
    <property type="entry name" value="P-loop_NTPase"/>
</dbReference>
<dbReference type="SUPFAM" id="SSF52540">
    <property type="entry name" value="P-loop containing nucleoside triphosphate hydrolases"/>
    <property type="match status" value="1"/>
</dbReference>
<evidence type="ECO:0000256" key="4">
    <source>
        <dbReference type="ARBA" id="ARBA00022840"/>
    </source>
</evidence>
<dbReference type="InterPro" id="IPR003439">
    <property type="entry name" value="ABC_transporter-like_ATP-bd"/>
</dbReference>
<dbReference type="PANTHER" id="PTHR42788:SF13">
    <property type="entry name" value="ALIPHATIC SULFONATES IMPORT ATP-BINDING PROTEIN SSUB"/>
    <property type="match status" value="1"/>
</dbReference>
<comment type="function">
    <text evidence="5">Involved in beta-(1--&gt;2)glucan export. Transmembrane domains (TMD) form a pore in the inner membrane and the ATP-binding domain (NBD) is responsible for energy generation.</text>
</comment>
<accession>A0A1H1XQS2</accession>
<evidence type="ECO:0000256" key="2">
    <source>
        <dbReference type="ARBA" id="ARBA00022448"/>
    </source>
</evidence>
<dbReference type="GO" id="GO:0016887">
    <property type="term" value="F:ATP hydrolysis activity"/>
    <property type="evidence" value="ECO:0007669"/>
    <property type="project" value="InterPro"/>
</dbReference>
<keyword evidence="8" id="KW-1185">Reference proteome</keyword>
<dbReference type="InterPro" id="IPR003593">
    <property type="entry name" value="AAA+_ATPase"/>
</dbReference>
<dbReference type="PANTHER" id="PTHR42788">
    <property type="entry name" value="TAURINE IMPORT ATP-BINDING PROTEIN-RELATED"/>
    <property type="match status" value="1"/>
</dbReference>
<dbReference type="InterPro" id="IPR050166">
    <property type="entry name" value="ABC_transporter_ATP-bind"/>
</dbReference>
<dbReference type="InterPro" id="IPR017871">
    <property type="entry name" value="ABC_transporter-like_CS"/>
</dbReference>
<dbReference type="EMBL" id="LT629750">
    <property type="protein sequence ID" value="SDT11146.1"/>
    <property type="molecule type" value="Genomic_DNA"/>
</dbReference>
<dbReference type="CDD" id="cd03293">
    <property type="entry name" value="ABC_NrtD_SsuB_transporters"/>
    <property type="match status" value="1"/>
</dbReference>
<dbReference type="PROSITE" id="PS50893">
    <property type="entry name" value="ABC_TRANSPORTER_2"/>
    <property type="match status" value="1"/>
</dbReference>
<evidence type="ECO:0000256" key="1">
    <source>
        <dbReference type="ARBA" id="ARBA00005417"/>
    </source>
</evidence>
<dbReference type="Pfam" id="PF00005">
    <property type="entry name" value="ABC_tran"/>
    <property type="match status" value="1"/>
</dbReference>
<comment type="similarity">
    <text evidence="1">Belongs to the ABC transporter superfamily.</text>
</comment>
<sequence>MTEASTLSRPLLGTDEPKVSIERISKAFRHSDGEGFWALRDVDLVVRNGEFVCLAGPSGCGKSTILNILSGLDRTFSGKARIDDRNVLDVADGRTLCGYVFQEPRLLPWLSIEDNLAFVLRQNAPSRQVVNELVSHWLELVGLSRFRKSYPHQLSGGMQQRASIARAFAAGHDLLLMDEPFSALDEVTARNMRYELLSLWQKSRKTVIFVTHNLHEALFLADRVLLMASRPGRIHREIKVSLERPRKADDPELLAITRTLAEEFVSSSKNSSVE</sequence>
<dbReference type="GO" id="GO:0005524">
    <property type="term" value="F:ATP binding"/>
    <property type="evidence" value="ECO:0007669"/>
    <property type="project" value="UniProtKB-KW"/>
</dbReference>
<proteinExistence type="inferred from homology"/>
<name>A0A1H1XQS2_9BRAD</name>
<keyword evidence="4 7" id="KW-0067">ATP-binding</keyword>
<dbReference type="Gene3D" id="3.40.50.300">
    <property type="entry name" value="P-loop containing nucleotide triphosphate hydrolases"/>
    <property type="match status" value="1"/>
</dbReference>
<evidence type="ECO:0000313" key="8">
    <source>
        <dbReference type="Proteomes" id="UP000243904"/>
    </source>
</evidence>
<reference evidence="8" key="1">
    <citation type="submission" date="2016-10" db="EMBL/GenBank/DDBJ databases">
        <authorList>
            <person name="Varghese N."/>
            <person name="Submissions S."/>
        </authorList>
    </citation>
    <scope>NUCLEOTIDE SEQUENCE [LARGE SCALE GENOMIC DNA]</scope>
    <source>
        <strain evidence="8">GAS369</strain>
    </source>
</reference>
<evidence type="ECO:0000259" key="6">
    <source>
        <dbReference type="PROSITE" id="PS50893"/>
    </source>
</evidence>
<organism evidence="7 8">
    <name type="scientific">Bradyrhizobium canariense</name>
    <dbReference type="NCBI Taxonomy" id="255045"/>
    <lineage>
        <taxon>Bacteria</taxon>
        <taxon>Pseudomonadati</taxon>
        <taxon>Pseudomonadota</taxon>
        <taxon>Alphaproteobacteria</taxon>
        <taxon>Hyphomicrobiales</taxon>
        <taxon>Nitrobacteraceae</taxon>
        <taxon>Bradyrhizobium</taxon>
    </lineage>
</organism>
<keyword evidence="2" id="KW-0813">Transport</keyword>